<dbReference type="Proteomes" id="UP000287385">
    <property type="component" value="Unassembled WGS sequence"/>
</dbReference>
<evidence type="ECO:0000313" key="2">
    <source>
        <dbReference type="Proteomes" id="UP000287385"/>
    </source>
</evidence>
<gene>
    <name evidence="1" type="ORF">NBRC3278_3407</name>
</gene>
<accession>A0A401X911</accession>
<comment type="caution">
    <text evidence="1">The sequence shown here is derived from an EMBL/GenBank/DDBJ whole genome shotgun (WGS) entry which is preliminary data.</text>
</comment>
<sequence length="280" mass="32309">MLAHSLLILIRKLGIPIANDFPQPDLCQFLRGRLLVKQTMLQGRLVLHKGRHNFVQIFPTDPLRFRAFGRNQPLDLHMELAGLRIEANIRAVWLVAFFSVVITIQRRTFFGLRRKLETWGQHLFHKQAGGNGLEHVIDRIRDFFLGRIRFSNQVDEFGPCLTRRITGSTTNDLNDFGQAGTVSDRQRLLTPDPVKPFLGHTQRNDDVHMVSVVFLRRILQSRHNLVAPNRLIFHQISNTQHPAIGTAHQMKARFFIFSFPISQDGQDMLDFLVFLSRAFS</sequence>
<keyword evidence="2" id="KW-1185">Reference proteome</keyword>
<name>A0A401X911_ACEPA</name>
<reference evidence="1 2" key="1">
    <citation type="submission" date="2016-06" db="EMBL/GenBank/DDBJ databases">
        <title>Acetobacter pasteurianus NBRC 3278 whole genome sequencing project.</title>
        <authorList>
            <person name="Matsutani M."/>
            <person name="Shiwa Y."/>
            <person name="Okamoto-Kainuma A."/>
            <person name="Ishikawa M."/>
            <person name="Koizumi Y."/>
            <person name="Yoshikawa H."/>
            <person name="Yakushi T."/>
            <person name="Matsushita K."/>
        </authorList>
    </citation>
    <scope>NUCLEOTIDE SEQUENCE [LARGE SCALE GENOMIC DNA]</scope>
    <source>
        <strain evidence="1 2">NBRC 3278</strain>
    </source>
</reference>
<protein>
    <submittedName>
        <fullName evidence="1">Uncharacterized protein</fullName>
    </submittedName>
</protein>
<proteinExistence type="predicted"/>
<evidence type="ECO:0000313" key="1">
    <source>
        <dbReference type="EMBL" id="GCD64314.1"/>
    </source>
</evidence>
<organism evidence="1 2">
    <name type="scientific">Acetobacter pasteurianus NBRC 3278</name>
    <dbReference type="NCBI Taxonomy" id="1226660"/>
    <lineage>
        <taxon>Bacteria</taxon>
        <taxon>Pseudomonadati</taxon>
        <taxon>Pseudomonadota</taxon>
        <taxon>Alphaproteobacteria</taxon>
        <taxon>Acetobacterales</taxon>
        <taxon>Acetobacteraceae</taxon>
        <taxon>Acetobacter</taxon>
    </lineage>
</organism>
<dbReference type="AlphaFoldDB" id="A0A401X911"/>
<dbReference type="EMBL" id="BDEV01000189">
    <property type="protein sequence ID" value="GCD64314.1"/>
    <property type="molecule type" value="Genomic_DNA"/>
</dbReference>